<evidence type="ECO:0000313" key="5">
    <source>
        <dbReference type="Proteomes" id="UP000256977"/>
    </source>
</evidence>
<dbReference type="Pfam" id="PF00378">
    <property type="entry name" value="ECH_1"/>
    <property type="match status" value="1"/>
</dbReference>
<comment type="caution">
    <text evidence="4">The sequence shown here is derived from an EMBL/GenBank/DDBJ whole genome shotgun (WGS) entry which is preliminary data.</text>
</comment>
<dbReference type="CDD" id="cd06558">
    <property type="entry name" value="crotonase-like"/>
    <property type="match status" value="1"/>
</dbReference>
<dbReference type="Proteomes" id="UP000256977">
    <property type="component" value="Unassembled WGS sequence"/>
</dbReference>
<dbReference type="InterPro" id="IPR014748">
    <property type="entry name" value="Enoyl-CoA_hydra_C"/>
</dbReference>
<evidence type="ECO:0000313" key="4">
    <source>
        <dbReference type="EMBL" id="RED62939.1"/>
    </source>
</evidence>
<dbReference type="OrthoDB" id="254175at2"/>
<proteinExistence type="inferred from homology"/>
<dbReference type="SUPFAM" id="SSF52096">
    <property type="entry name" value="ClpP/crotonase"/>
    <property type="match status" value="1"/>
</dbReference>
<gene>
    <name evidence="4" type="ORF">DFP98_12741</name>
</gene>
<name>A0A3D9IN48_9BACL</name>
<reference evidence="4 5" key="1">
    <citation type="submission" date="2018-07" db="EMBL/GenBank/DDBJ databases">
        <title>Genomic Encyclopedia of Type Strains, Phase III (KMG-III): the genomes of soil and plant-associated and newly described type strains.</title>
        <authorList>
            <person name="Whitman W."/>
        </authorList>
    </citation>
    <scope>NUCLEOTIDE SEQUENCE [LARGE SCALE GENOMIC DNA]</scope>
    <source>
        <strain evidence="4 5">CECT 7287</strain>
    </source>
</reference>
<protein>
    <submittedName>
        <fullName evidence="4">Enoyl-CoA hydratase/enoyl-CoA hydratase</fullName>
    </submittedName>
</protein>
<dbReference type="Gene3D" id="1.10.12.10">
    <property type="entry name" value="Lyase 2-enoyl-coa Hydratase, Chain A, domain 2"/>
    <property type="match status" value="1"/>
</dbReference>
<dbReference type="InterPro" id="IPR001753">
    <property type="entry name" value="Enoyl-CoA_hydra/iso"/>
</dbReference>
<dbReference type="EMBL" id="QRDZ01000027">
    <property type="protein sequence ID" value="RED62939.1"/>
    <property type="molecule type" value="Genomic_DNA"/>
</dbReference>
<keyword evidence="5" id="KW-1185">Reference proteome</keyword>
<dbReference type="AlphaFoldDB" id="A0A3D9IN48"/>
<dbReference type="InterPro" id="IPR029045">
    <property type="entry name" value="ClpP/crotonase-like_dom_sf"/>
</dbReference>
<evidence type="ECO:0000256" key="3">
    <source>
        <dbReference type="RuleBase" id="RU003707"/>
    </source>
</evidence>
<dbReference type="PANTHER" id="PTHR11941:SF54">
    <property type="entry name" value="ENOYL-COA HYDRATASE, MITOCHONDRIAL"/>
    <property type="match status" value="1"/>
</dbReference>
<dbReference type="FunFam" id="1.10.12.10:FF:000001">
    <property type="entry name" value="Probable enoyl-CoA hydratase, mitochondrial"/>
    <property type="match status" value="1"/>
</dbReference>
<comment type="similarity">
    <text evidence="1 3">Belongs to the enoyl-CoA hydratase/isomerase family.</text>
</comment>
<sequence length="261" mass="28421">MGTSYRYLHVEERGDVLLATIRREEKLNAMNDELMAELTDCFEGLRERPDIRTVVLTGTGKGFMAGADIEGYGGFDVGQFFAFQQKGREMYRAIESCPQPVVAAVNGYALGGGFELVLSCDLVVASERAKFGLPEVKLGLVPGGGGVQKLARIVGPFFARELTMTGRFVAAQEGKALGFVNEVTEPDRLLDAALTLARTIADQAPLAVQGLKRLIHDGRDASLETAQAYDRAYLANLFHSEDGREGIAAFREKRPAKFIGR</sequence>
<evidence type="ECO:0000256" key="1">
    <source>
        <dbReference type="ARBA" id="ARBA00005254"/>
    </source>
</evidence>
<dbReference type="GO" id="GO:0016836">
    <property type="term" value="F:hydro-lyase activity"/>
    <property type="evidence" value="ECO:0007669"/>
    <property type="project" value="UniProtKB-ARBA"/>
</dbReference>
<dbReference type="FunFam" id="3.90.226.10:FF:000009">
    <property type="entry name" value="Carnitinyl-CoA dehydratase"/>
    <property type="match status" value="1"/>
</dbReference>
<organism evidence="4 5">
    <name type="scientific">Cohnella phaseoli</name>
    <dbReference type="NCBI Taxonomy" id="456490"/>
    <lineage>
        <taxon>Bacteria</taxon>
        <taxon>Bacillati</taxon>
        <taxon>Bacillota</taxon>
        <taxon>Bacilli</taxon>
        <taxon>Bacillales</taxon>
        <taxon>Paenibacillaceae</taxon>
        <taxon>Cohnella</taxon>
    </lineage>
</organism>
<keyword evidence="2" id="KW-0456">Lyase</keyword>
<dbReference type="PANTHER" id="PTHR11941">
    <property type="entry name" value="ENOYL-COA HYDRATASE-RELATED"/>
    <property type="match status" value="1"/>
</dbReference>
<accession>A0A3D9IN48</accession>
<dbReference type="RefSeq" id="WP_116063852.1">
    <property type="nucleotide sequence ID" value="NZ_QRDZ01000027.1"/>
</dbReference>
<dbReference type="Gene3D" id="3.90.226.10">
    <property type="entry name" value="2-enoyl-CoA Hydratase, Chain A, domain 1"/>
    <property type="match status" value="1"/>
</dbReference>
<evidence type="ECO:0000256" key="2">
    <source>
        <dbReference type="ARBA" id="ARBA00023239"/>
    </source>
</evidence>
<dbReference type="GO" id="GO:0006635">
    <property type="term" value="P:fatty acid beta-oxidation"/>
    <property type="evidence" value="ECO:0007669"/>
    <property type="project" value="TreeGrafter"/>
</dbReference>
<dbReference type="InterPro" id="IPR018376">
    <property type="entry name" value="Enoyl-CoA_hyd/isom_CS"/>
</dbReference>
<dbReference type="PROSITE" id="PS00166">
    <property type="entry name" value="ENOYL_COA_HYDRATASE"/>
    <property type="match status" value="1"/>
</dbReference>